<organism evidence="2 3">
    <name type="scientific">Eleutherodactylus coqui</name>
    <name type="common">Puerto Rican coqui</name>
    <dbReference type="NCBI Taxonomy" id="57060"/>
    <lineage>
        <taxon>Eukaryota</taxon>
        <taxon>Metazoa</taxon>
        <taxon>Chordata</taxon>
        <taxon>Craniata</taxon>
        <taxon>Vertebrata</taxon>
        <taxon>Euteleostomi</taxon>
        <taxon>Amphibia</taxon>
        <taxon>Batrachia</taxon>
        <taxon>Anura</taxon>
        <taxon>Neobatrachia</taxon>
        <taxon>Hyloidea</taxon>
        <taxon>Eleutherodactylidae</taxon>
        <taxon>Eleutherodactylinae</taxon>
        <taxon>Eleutherodactylus</taxon>
        <taxon>Eleutherodactylus</taxon>
    </lineage>
</organism>
<dbReference type="Proteomes" id="UP000770717">
    <property type="component" value="Unassembled WGS sequence"/>
</dbReference>
<sequence>MATPTHVTAPLIDRRQMGASARKMAALFTRSLKLTDFQRRPDYGMVWLCHGCQLPVGDTKDWSGNHVADNVVLLKAVSQFVQIGKRTPSSDSSDAGSVLVSMVPTNFRPPMAKLAALAQSGSSVVFYGAARARERLRVAPPRHVPIPANQEAGIGSGPHRRAAVHEDRGSRRPSSAGEYEDAGPPGFR</sequence>
<gene>
    <name evidence="2" type="ORF">GDO78_021885</name>
</gene>
<evidence type="ECO:0000313" key="2">
    <source>
        <dbReference type="EMBL" id="KAG9463369.1"/>
    </source>
</evidence>
<keyword evidence="3" id="KW-1185">Reference proteome</keyword>
<protein>
    <submittedName>
        <fullName evidence="2">Uncharacterized protein</fullName>
    </submittedName>
</protein>
<feature type="region of interest" description="Disordered" evidence="1">
    <location>
        <begin position="140"/>
        <end position="188"/>
    </location>
</feature>
<name>A0A8J6BE98_ELECQ</name>
<evidence type="ECO:0000313" key="3">
    <source>
        <dbReference type="Proteomes" id="UP000770717"/>
    </source>
</evidence>
<evidence type="ECO:0000256" key="1">
    <source>
        <dbReference type="SAM" id="MobiDB-lite"/>
    </source>
</evidence>
<comment type="caution">
    <text evidence="2">The sequence shown here is derived from an EMBL/GenBank/DDBJ whole genome shotgun (WGS) entry which is preliminary data.</text>
</comment>
<accession>A0A8J6BE98</accession>
<dbReference type="AlphaFoldDB" id="A0A8J6BE98"/>
<reference evidence="2" key="1">
    <citation type="thesis" date="2020" institute="ProQuest LLC" country="789 East Eisenhower Parkway, Ann Arbor, MI, USA">
        <title>Comparative Genomics and Chromosome Evolution.</title>
        <authorList>
            <person name="Mudd A.B."/>
        </authorList>
    </citation>
    <scope>NUCLEOTIDE SEQUENCE</scope>
    <source>
        <strain evidence="2">HN-11 Male</strain>
        <tissue evidence="2">Kidney and liver</tissue>
    </source>
</reference>
<proteinExistence type="predicted"/>
<dbReference type="EMBL" id="WNTK01007102">
    <property type="protein sequence ID" value="KAG9463369.1"/>
    <property type="molecule type" value="Genomic_DNA"/>
</dbReference>